<evidence type="ECO:0000313" key="13">
    <source>
        <dbReference type="Proteomes" id="UP001642464"/>
    </source>
</evidence>
<dbReference type="NCBIfam" id="NF003558">
    <property type="entry name" value="PRK05231.1"/>
    <property type="match status" value="1"/>
</dbReference>
<dbReference type="CDD" id="cd13944">
    <property type="entry name" value="lytB_ispH"/>
    <property type="match status" value="1"/>
</dbReference>
<evidence type="ECO:0000256" key="6">
    <source>
        <dbReference type="ARBA" id="ARBA00022723"/>
    </source>
</evidence>
<gene>
    <name evidence="12" type="ORF">SCF082_LOCUS37322</name>
</gene>
<dbReference type="HAMAP" id="MF_00042">
    <property type="entry name" value="RNase_H"/>
    <property type="match status" value="1"/>
</dbReference>
<evidence type="ECO:0000256" key="10">
    <source>
        <dbReference type="ARBA" id="ARBA00047177"/>
    </source>
</evidence>
<dbReference type="SUPFAM" id="SSF56112">
    <property type="entry name" value="Protein kinase-like (PK-like)"/>
    <property type="match status" value="1"/>
</dbReference>
<dbReference type="PROSITE" id="PS50879">
    <property type="entry name" value="RNASE_H_1"/>
    <property type="match status" value="1"/>
</dbReference>
<reference evidence="12 13" key="1">
    <citation type="submission" date="2024-02" db="EMBL/GenBank/DDBJ databases">
        <authorList>
            <person name="Chen Y."/>
            <person name="Shah S."/>
            <person name="Dougan E. K."/>
            <person name="Thang M."/>
            <person name="Chan C."/>
        </authorList>
    </citation>
    <scope>NUCLEOTIDE SEQUENCE [LARGE SCALE GENOMIC DNA]</scope>
</reference>
<dbReference type="CDD" id="cd09278">
    <property type="entry name" value="RNase_HI_prokaryote_like"/>
    <property type="match status" value="1"/>
</dbReference>
<dbReference type="Gene3D" id="3.30.420.10">
    <property type="entry name" value="Ribonuclease H-like superfamily/Ribonuclease H"/>
    <property type="match status" value="1"/>
</dbReference>
<dbReference type="Gene3D" id="3.40.50.11270">
    <property type="match status" value="1"/>
</dbReference>
<keyword evidence="13" id="KW-1185">Reference proteome</keyword>
<evidence type="ECO:0000256" key="9">
    <source>
        <dbReference type="ARBA" id="ARBA00046335"/>
    </source>
</evidence>
<dbReference type="NCBIfam" id="NF001236">
    <property type="entry name" value="PRK00203.1"/>
    <property type="match status" value="1"/>
</dbReference>
<dbReference type="NCBIfam" id="TIGR00938">
    <property type="entry name" value="thrB_alt"/>
    <property type="match status" value="1"/>
</dbReference>
<dbReference type="Pfam" id="PF01636">
    <property type="entry name" value="APH"/>
    <property type="match status" value="1"/>
</dbReference>
<dbReference type="EC" id="1.17.7.4" evidence="10"/>
<evidence type="ECO:0000256" key="3">
    <source>
        <dbReference type="ARBA" id="ARBA00022485"/>
    </source>
</evidence>
<dbReference type="EMBL" id="CAXAMM010037891">
    <property type="protein sequence ID" value="CAK9077863.1"/>
    <property type="molecule type" value="Genomic_DNA"/>
</dbReference>
<dbReference type="InterPro" id="IPR003451">
    <property type="entry name" value="LytB/IspH"/>
</dbReference>
<keyword evidence="3" id="KW-0004">4Fe-4S</keyword>
<dbReference type="NCBIfam" id="TIGR00216">
    <property type="entry name" value="ispH_lytB"/>
    <property type="match status" value="1"/>
</dbReference>
<comment type="similarity">
    <text evidence="9">Belongs to the IspH family.</text>
</comment>
<evidence type="ECO:0000256" key="7">
    <source>
        <dbReference type="ARBA" id="ARBA00023004"/>
    </source>
</evidence>
<evidence type="ECO:0000313" key="12">
    <source>
        <dbReference type="EMBL" id="CAK9077863.1"/>
    </source>
</evidence>
<dbReference type="PANTHER" id="PTHR30426">
    <property type="entry name" value="4-HYDROXY-3-METHYLBUT-2-ENYL DIPHOSPHATE REDUCTASE"/>
    <property type="match status" value="1"/>
</dbReference>
<accession>A0ABP0PPB3</accession>
<name>A0ABP0PPB3_9DINO</name>
<evidence type="ECO:0000259" key="11">
    <source>
        <dbReference type="PROSITE" id="PS50879"/>
    </source>
</evidence>
<dbReference type="Gene3D" id="3.40.1010.20">
    <property type="entry name" value="4-hydroxy-3-methylbut-2-enyl diphosphate reductase, catalytic domain"/>
    <property type="match status" value="2"/>
</dbReference>
<sequence>MPSSRADQAPQSRPAQTNRPALTVLLAAPRGFCAGVDRAIQIVELALTKFGAPVYVRHEIVHNRYVVESLKAKGAVFVEELDEIPDTDQPVIFSAHGVPKSVPQAAKIRNLFAIDATCPLVFKVHMEAARHYAEGRQIVLIGHAGHPEVEGTTGQLPPGSVTLIESAADAEAFAPDDASSLAYVTQTTLSVDDTADIVAILKRRFPDIVGPTKEDICYATTNRQAAVKAIAAKVDLTLVVGAPNSSNSLRLVEVAERAGCPRAILIERATDLPWDLFDGLSAVGITAGASAPETLVEEVIETIRKRFTLTIEQVTTANESIAFNVPPPHSEKDTAMAVYTEVTDDDLARLVANYGLGELLSYKGIAEGVENTNYVVHTSEGTFILTLYERRVDTADLPYFLGLLEHLSGKGVSCPLPVRNHQGEVLTEISGRAAAIVTFLEGVWVRRPQASHCQAVGKALAELHLAGQSFPMTRPNALGLSGWHDTTERLGERADEIAPGLGVLINYELAYLDRAWPETLPAGVIHADLFPDNVFFIGERLSGLIDFYFACNDAWAYDLAIALNAWCFERDFTFNVTKARALMSGYQSLRPLLPAERLAFPTLTRGASLRFLLTRAHDWLHTDPNALVKPHDPIAYVRRKQPTSVEIYTDGACSGNPGPGGWGAILIWGDHRKELNGGEAQTTNNRMELMAAISALEALKKGVEADLYTDSAYVRNGISSWIHGWKRNGWRTADKKPVKNVELWQRLEQALARHQVNWHWIKGHAGHPENERADELAREGMAAFKNPQT</sequence>
<evidence type="ECO:0000256" key="8">
    <source>
        <dbReference type="ARBA" id="ARBA00023014"/>
    </source>
</evidence>
<dbReference type="NCBIfam" id="NF002190">
    <property type="entry name" value="PRK01045.1-4"/>
    <property type="match status" value="1"/>
</dbReference>
<dbReference type="PANTHER" id="PTHR30426:SF0">
    <property type="entry name" value="4-HYDROXY-3-METHYLBUT-2-ENYL DIPHOSPHATE REDUCTASE"/>
    <property type="match status" value="1"/>
</dbReference>
<organism evidence="12 13">
    <name type="scientific">Durusdinium trenchii</name>
    <dbReference type="NCBI Taxonomy" id="1381693"/>
    <lineage>
        <taxon>Eukaryota</taxon>
        <taxon>Sar</taxon>
        <taxon>Alveolata</taxon>
        <taxon>Dinophyceae</taxon>
        <taxon>Suessiales</taxon>
        <taxon>Symbiodiniaceae</taxon>
        <taxon>Durusdinium</taxon>
    </lineage>
</organism>
<keyword evidence="5" id="KW-0791">Threonine biosynthesis</keyword>
<dbReference type="InterPro" id="IPR005280">
    <property type="entry name" value="Homoserine_kinase_II"/>
</dbReference>
<dbReference type="InterPro" id="IPR011009">
    <property type="entry name" value="Kinase-like_dom_sf"/>
</dbReference>
<dbReference type="Gene3D" id="3.90.1200.10">
    <property type="match status" value="1"/>
</dbReference>
<proteinExistence type="inferred from homology"/>
<dbReference type="InterPro" id="IPR012337">
    <property type="entry name" value="RNaseH-like_sf"/>
</dbReference>
<feature type="domain" description="RNase H type-1" evidence="11">
    <location>
        <begin position="641"/>
        <end position="782"/>
    </location>
</feature>
<comment type="subunit">
    <text evidence="2">Monomer.</text>
</comment>
<keyword evidence="8" id="KW-0411">Iron-sulfur</keyword>
<evidence type="ECO:0000256" key="4">
    <source>
        <dbReference type="ARBA" id="ARBA00022605"/>
    </source>
</evidence>
<dbReference type="InterPro" id="IPR022892">
    <property type="entry name" value="RNaseHI"/>
</dbReference>
<dbReference type="InterPro" id="IPR002156">
    <property type="entry name" value="RNaseH_domain"/>
</dbReference>
<evidence type="ECO:0000256" key="5">
    <source>
        <dbReference type="ARBA" id="ARBA00022697"/>
    </source>
</evidence>
<evidence type="ECO:0000256" key="1">
    <source>
        <dbReference type="ARBA" id="ARBA00001966"/>
    </source>
</evidence>
<dbReference type="CDD" id="cd05153">
    <property type="entry name" value="HomoserineK_II"/>
    <property type="match status" value="1"/>
</dbReference>
<dbReference type="HAMAP" id="MF_00191">
    <property type="entry name" value="IspH"/>
    <property type="match status" value="1"/>
</dbReference>
<keyword evidence="6" id="KW-0479">Metal-binding</keyword>
<dbReference type="InterPro" id="IPR002575">
    <property type="entry name" value="Aminoglycoside_PTrfase"/>
</dbReference>
<dbReference type="HAMAP" id="MF_00301">
    <property type="entry name" value="Homoser_kinase_2"/>
    <property type="match status" value="1"/>
</dbReference>
<evidence type="ECO:0000256" key="2">
    <source>
        <dbReference type="ARBA" id="ARBA00011245"/>
    </source>
</evidence>
<dbReference type="Pfam" id="PF02401">
    <property type="entry name" value="LYTB"/>
    <property type="match status" value="1"/>
</dbReference>
<dbReference type="Gene3D" id="3.30.200.20">
    <property type="entry name" value="Phosphorylase Kinase, domain 1"/>
    <property type="match status" value="1"/>
</dbReference>
<dbReference type="InterPro" id="IPR036397">
    <property type="entry name" value="RNaseH_sf"/>
</dbReference>
<dbReference type="NCBIfam" id="NF002188">
    <property type="entry name" value="PRK01045.1-2"/>
    <property type="match status" value="1"/>
</dbReference>
<keyword evidence="4" id="KW-0028">Amino-acid biosynthesis</keyword>
<protein>
    <recommendedName>
        <fullName evidence="10">4-hydroxy-3-methylbut-2-enyl diphosphate reductase</fullName>
        <ecNumber evidence="10">1.17.7.4</ecNumber>
    </recommendedName>
</protein>
<keyword evidence="7" id="KW-0408">Iron</keyword>
<comment type="caution">
    <text evidence="12">The sequence shown here is derived from an EMBL/GenBank/DDBJ whole genome shotgun (WGS) entry which is preliminary data.</text>
</comment>
<dbReference type="SUPFAM" id="SSF53098">
    <property type="entry name" value="Ribonuclease H-like"/>
    <property type="match status" value="1"/>
</dbReference>
<dbReference type="Pfam" id="PF00075">
    <property type="entry name" value="RNase_H"/>
    <property type="match status" value="1"/>
</dbReference>
<comment type="cofactor">
    <cofactor evidence="1">
        <name>[4Fe-4S] cluster</name>
        <dbReference type="ChEBI" id="CHEBI:49883"/>
    </cofactor>
</comment>
<dbReference type="Proteomes" id="UP001642464">
    <property type="component" value="Unassembled WGS sequence"/>
</dbReference>